<reference evidence="2 3" key="1">
    <citation type="submission" date="2012-03" db="EMBL/GenBank/DDBJ databases">
        <title>The Genome Sequence of Bartonella birtlesii LL-WM9.</title>
        <authorList>
            <consortium name="The Broad Institute Genome Sequencing Platform"/>
            <consortium name="The Broad Institute Genome Sequencing Center for Infectious Disease"/>
            <person name="Feldgarden M."/>
            <person name="Kirby J."/>
            <person name="Kosoy M."/>
            <person name="Birtles R."/>
            <person name="Probert W.S."/>
            <person name="Chiaraviglio L."/>
            <person name="Young S.K."/>
            <person name="Zeng Q."/>
            <person name="Gargeya S."/>
            <person name="Fitzgerald M."/>
            <person name="Haas B."/>
            <person name="Abouelleil A."/>
            <person name="Alvarado L."/>
            <person name="Arachchi H.M."/>
            <person name="Berlin A."/>
            <person name="Chapman S.B."/>
            <person name="Gearin G."/>
            <person name="Goldberg J."/>
            <person name="Griggs A."/>
            <person name="Gujja S."/>
            <person name="Hansen M."/>
            <person name="Heiman D."/>
            <person name="Howarth C."/>
            <person name="Larimer J."/>
            <person name="Lui A."/>
            <person name="MacDonald P.J.P."/>
            <person name="McCowen C."/>
            <person name="Montmayeur A."/>
            <person name="Murphy C."/>
            <person name="Neiman D."/>
            <person name="Pearson M."/>
            <person name="Priest M."/>
            <person name="Roberts A."/>
            <person name="Saif S."/>
            <person name="Shea T."/>
            <person name="Sisk P."/>
            <person name="Stolte C."/>
            <person name="Sykes S."/>
            <person name="Wortman J."/>
            <person name="Nusbaum C."/>
            <person name="Birren B."/>
        </authorList>
    </citation>
    <scope>NUCLEOTIDE SEQUENCE [LARGE SCALE GENOMIC DNA]</scope>
    <source>
        <strain evidence="2 3">LL-WM9</strain>
    </source>
</reference>
<protein>
    <submittedName>
        <fullName evidence="2">Uncharacterized protein</fullName>
    </submittedName>
</protein>
<feature type="transmembrane region" description="Helical" evidence="1">
    <location>
        <begin position="12"/>
        <end position="29"/>
    </location>
</feature>
<sequence>MLFLHLYCKKENFLPFTAWLFLSSVGILLTSNSGTRTYLIKQPQENNIVKTNILALQNKCDQLNVITTENKKIITPYIDPVLPSSIYQYILILNLLLKALIIIFPRFESSQTQYFANKRAPPLV</sequence>
<proteinExistence type="predicted"/>
<accession>J1IV17</accession>
<evidence type="ECO:0000313" key="2">
    <source>
        <dbReference type="EMBL" id="EJF75015.1"/>
    </source>
</evidence>
<dbReference type="EMBL" id="AIMC01000032">
    <property type="protein sequence ID" value="EJF75015.1"/>
    <property type="molecule type" value="Genomic_DNA"/>
</dbReference>
<comment type="caution">
    <text evidence="2">The sequence shown here is derived from an EMBL/GenBank/DDBJ whole genome shotgun (WGS) entry which is preliminary data.</text>
</comment>
<feature type="transmembrane region" description="Helical" evidence="1">
    <location>
        <begin position="86"/>
        <end position="104"/>
    </location>
</feature>
<gene>
    <name evidence="2" type="ORF">ME7_01386</name>
</gene>
<evidence type="ECO:0000256" key="1">
    <source>
        <dbReference type="SAM" id="Phobius"/>
    </source>
</evidence>
<keyword evidence="1" id="KW-0812">Transmembrane</keyword>
<keyword evidence="1" id="KW-1133">Transmembrane helix</keyword>
<dbReference type="PATRIC" id="fig|1094552.3.peg.1551"/>
<name>J1IV17_9HYPH</name>
<evidence type="ECO:0000313" key="3">
    <source>
        <dbReference type="Proteomes" id="UP000008748"/>
    </source>
</evidence>
<dbReference type="AlphaFoldDB" id="J1IV17"/>
<keyword evidence="3" id="KW-1185">Reference proteome</keyword>
<organism evidence="2 3">
    <name type="scientific">Bartonella birtlesii LL-WM9</name>
    <dbReference type="NCBI Taxonomy" id="1094552"/>
    <lineage>
        <taxon>Bacteria</taxon>
        <taxon>Pseudomonadati</taxon>
        <taxon>Pseudomonadota</taxon>
        <taxon>Alphaproteobacteria</taxon>
        <taxon>Hyphomicrobiales</taxon>
        <taxon>Bartonellaceae</taxon>
        <taxon>Bartonella</taxon>
    </lineage>
</organism>
<keyword evidence="1" id="KW-0472">Membrane</keyword>
<dbReference type="HOGENOM" id="CLU_161847_0_0_5"/>
<dbReference type="Proteomes" id="UP000008748">
    <property type="component" value="Unassembled WGS sequence"/>
</dbReference>
<dbReference type="RefSeq" id="WP_006590302.1">
    <property type="nucleotide sequence ID" value="NZ_JH725078.1"/>
</dbReference>